<dbReference type="GO" id="GO:0004252">
    <property type="term" value="F:serine-type endopeptidase activity"/>
    <property type="evidence" value="ECO:0007669"/>
    <property type="project" value="InterPro"/>
</dbReference>
<dbReference type="EMBL" id="NCKU01006521">
    <property type="protein sequence ID" value="RWS03415.1"/>
    <property type="molecule type" value="Genomic_DNA"/>
</dbReference>
<proteinExistence type="predicted"/>
<dbReference type="InterPro" id="IPR043504">
    <property type="entry name" value="Peptidase_S1_PA_chymotrypsin"/>
</dbReference>
<dbReference type="SUPFAM" id="SSF50494">
    <property type="entry name" value="Trypsin-like serine proteases"/>
    <property type="match status" value="1"/>
</dbReference>
<evidence type="ECO:0000313" key="2">
    <source>
        <dbReference type="EMBL" id="RWS03415.1"/>
    </source>
</evidence>
<gene>
    <name evidence="4" type="ORF">B4U79_16100</name>
    <name evidence="3" type="ORF">B4U79_16103</name>
    <name evidence="2" type="ORF">B4U79_16516</name>
    <name evidence="5" type="ORF">B4U79_17782</name>
</gene>
<dbReference type="GO" id="GO:0006508">
    <property type="term" value="P:proteolysis"/>
    <property type="evidence" value="ECO:0007669"/>
    <property type="project" value="InterPro"/>
</dbReference>
<dbReference type="Proteomes" id="UP000285301">
    <property type="component" value="Unassembled WGS sequence"/>
</dbReference>
<name>A0A3S5WGV7_9ACAR</name>
<dbReference type="EMBL" id="NCKU01003017">
    <property type="protein sequence ID" value="RWS08341.1"/>
    <property type="molecule type" value="Genomic_DNA"/>
</dbReference>
<dbReference type="EMBL" id="NCKU01003251">
    <property type="protein sequence ID" value="RWS07883.1"/>
    <property type="molecule type" value="Genomic_DNA"/>
</dbReference>
<reference evidence="3 6" key="1">
    <citation type="journal article" date="2018" name="Gigascience">
        <title>Genomes of trombidid mites reveal novel predicted allergens and laterally-transferred genes associated with secondary metabolism.</title>
        <authorList>
            <person name="Dong X."/>
            <person name="Chaisiri K."/>
            <person name="Xia D."/>
            <person name="Armstrong S.D."/>
            <person name="Fang Y."/>
            <person name="Donnelly M.J."/>
            <person name="Kadowaki T."/>
            <person name="McGarry J.W."/>
            <person name="Darby A.C."/>
            <person name="Makepeace B.L."/>
        </authorList>
    </citation>
    <scope>NUCLEOTIDE SEQUENCE [LARGE SCALE GENOMIC DNA]</scope>
    <source>
        <strain evidence="3">UoL-WK</strain>
    </source>
</reference>
<evidence type="ECO:0000259" key="1">
    <source>
        <dbReference type="Pfam" id="PF00089"/>
    </source>
</evidence>
<dbReference type="InterPro" id="IPR009003">
    <property type="entry name" value="Peptidase_S1_PA"/>
</dbReference>
<protein>
    <recommendedName>
        <fullName evidence="1">Peptidase S1 domain-containing protein</fullName>
    </recommendedName>
</protein>
<dbReference type="InterPro" id="IPR001254">
    <property type="entry name" value="Trypsin_dom"/>
</dbReference>
<dbReference type="EMBL" id="NCKU01003250">
    <property type="protein sequence ID" value="RWS07887.1"/>
    <property type="molecule type" value="Genomic_DNA"/>
</dbReference>
<evidence type="ECO:0000313" key="4">
    <source>
        <dbReference type="EMBL" id="RWS07887.1"/>
    </source>
</evidence>
<accession>A0A3S5WGV7</accession>
<reference evidence="3" key="2">
    <citation type="submission" date="2018-11" db="EMBL/GenBank/DDBJ databases">
        <title>Trombidioid mite genomics.</title>
        <authorList>
            <person name="Dong X."/>
        </authorList>
    </citation>
    <scope>NUCLEOTIDE SEQUENCE</scope>
    <source>
        <strain evidence="3">UoL-WK</strain>
    </source>
</reference>
<evidence type="ECO:0000313" key="5">
    <source>
        <dbReference type="EMBL" id="RWS08341.1"/>
    </source>
</evidence>
<sequence>MRPICLPEISTIVHEDMQLTTVGWQFGYSAPVLKQGLNSVVNYFKCKKYYKWVKNSLGCGRESDSKNEYLGNNGASLMHKFNHRWYLLGIVVFVDSSSEFPIVFLDTRLALYWLEKIRKDYSK</sequence>
<keyword evidence="6" id="KW-1185">Reference proteome</keyword>
<dbReference type="Gene3D" id="2.40.10.10">
    <property type="entry name" value="Trypsin-like serine proteases"/>
    <property type="match status" value="1"/>
</dbReference>
<evidence type="ECO:0000313" key="6">
    <source>
        <dbReference type="Proteomes" id="UP000285301"/>
    </source>
</evidence>
<comment type="caution">
    <text evidence="3">The sequence shown here is derived from an EMBL/GenBank/DDBJ whole genome shotgun (WGS) entry which is preliminary data.</text>
</comment>
<dbReference type="Pfam" id="PF00089">
    <property type="entry name" value="Trypsin"/>
    <property type="match status" value="1"/>
</dbReference>
<evidence type="ECO:0000313" key="3">
    <source>
        <dbReference type="EMBL" id="RWS07883.1"/>
    </source>
</evidence>
<organism evidence="3 6">
    <name type="scientific">Dinothrombium tinctorium</name>
    <dbReference type="NCBI Taxonomy" id="1965070"/>
    <lineage>
        <taxon>Eukaryota</taxon>
        <taxon>Metazoa</taxon>
        <taxon>Ecdysozoa</taxon>
        <taxon>Arthropoda</taxon>
        <taxon>Chelicerata</taxon>
        <taxon>Arachnida</taxon>
        <taxon>Acari</taxon>
        <taxon>Acariformes</taxon>
        <taxon>Trombidiformes</taxon>
        <taxon>Prostigmata</taxon>
        <taxon>Anystina</taxon>
        <taxon>Parasitengona</taxon>
        <taxon>Trombidioidea</taxon>
        <taxon>Trombidiidae</taxon>
        <taxon>Dinothrombium</taxon>
    </lineage>
</organism>
<feature type="domain" description="Peptidase S1" evidence="1">
    <location>
        <begin position="1"/>
        <end position="107"/>
    </location>
</feature>
<dbReference type="AlphaFoldDB" id="A0A3S5WGV7"/>